<feature type="chain" id="PRO_5015162881" evidence="1">
    <location>
        <begin position="19"/>
        <end position="219"/>
    </location>
</feature>
<dbReference type="Pfam" id="PF06439">
    <property type="entry name" value="3keto-disac_hyd"/>
    <property type="match status" value="1"/>
</dbReference>
<protein>
    <submittedName>
        <fullName evidence="3">Uncharacterized protein DUF1080</fullName>
    </submittedName>
</protein>
<proteinExistence type="predicted"/>
<dbReference type="GO" id="GO:0016787">
    <property type="term" value="F:hydrolase activity"/>
    <property type="evidence" value="ECO:0007669"/>
    <property type="project" value="InterPro"/>
</dbReference>
<evidence type="ECO:0000256" key="1">
    <source>
        <dbReference type="SAM" id="SignalP"/>
    </source>
</evidence>
<dbReference type="EMBL" id="PYGF01000003">
    <property type="protein sequence ID" value="PSL05496.1"/>
    <property type="molecule type" value="Genomic_DNA"/>
</dbReference>
<evidence type="ECO:0000313" key="3">
    <source>
        <dbReference type="EMBL" id="PSL05496.1"/>
    </source>
</evidence>
<gene>
    <name evidence="3" type="ORF">CLV48_1035</name>
</gene>
<dbReference type="OrthoDB" id="259356at2"/>
<keyword evidence="4" id="KW-1185">Reference proteome</keyword>
<dbReference type="Proteomes" id="UP000240708">
    <property type="component" value="Unassembled WGS sequence"/>
</dbReference>
<dbReference type="Gene3D" id="2.60.120.560">
    <property type="entry name" value="Exo-inulinase, domain 1"/>
    <property type="match status" value="1"/>
</dbReference>
<accession>A0A2P8E7P1</accession>
<reference evidence="3 4" key="1">
    <citation type="submission" date="2018-03" db="EMBL/GenBank/DDBJ databases">
        <title>Genomic Encyclopedia of Archaeal and Bacterial Type Strains, Phase II (KMG-II): from individual species to whole genera.</title>
        <authorList>
            <person name="Goeker M."/>
        </authorList>
    </citation>
    <scope>NUCLEOTIDE SEQUENCE [LARGE SCALE GENOMIC DNA]</scope>
    <source>
        <strain evidence="3 4">DSM 28057</strain>
    </source>
</reference>
<dbReference type="InterPro" id="IPR010496">
    <property type="entry name" value="AL/BT2_dom"/>
</dbReference>
<feature type="signal peptide" evidence="1">
    <location>
        <begin position="1"/>
        <end position="18"/>
    </location>
</feature>
<organism evidence="3 4">
    <name type="scientific">Cecembia rubra</name>
    <dbReference type="NCBI Taxonomy" id="1485585"/>
    <lineage>
        <taxon>Bacteria</taxon>
        <taxon>Pseudomonadati</taxon>
        <taxon>Bacteroidota</taxon>
        <taxon>Cytophagia</taxon>
        <taxon>Cytophagales</taxon>
        <taxon>Cyclobacteriaceae</taxon>
        <taxon>Cecembia</taxon>
    </lineage>
</organism>
<keyword evidence="1" id="KW-0732">Signal</keyword>
<sequence>MKFRFTFLILLLALESSAQSLFNGKDLSCWYMDVPELDKDSSLRKPFIVREGMLVSLGTPLGHLITEKEYENYRLEVEYRFPGAPGNCGILVHASSHRFLYDMFPKSIEVQMMHENAGDFWVIGEDIQVPDMEARRGPRENWGVTEGKGRRILNLTDGSEKPLGEWNHMLIECKGDEVKVWVNGDLVNHGFGATATKGKIAIQAEGAEVEFRKLELTKL</sequence>
<evidence type="ECO:0000259" key="2">
    <source>
        <dbReference type="Pfam" id="PF06439"/>
    </source>
</evidence>
<dbReference type="RefSeq" id="WP_106566564.1">
    <property type="nucleotide sequence ID" value="NZ_PYGF01000003.1"/>
</dbReference>
<dbReference type="AlphaFoldDB" id="A0A2P8E7P1"/>
<name>A0A2P8E7P1_9BACT</name>
<comment type="caution">
    <text evidence="3">The sequence shown here is derived from an EMBL/GenBank/DDBJ whole genome shotgun (WGS) entry which is preliminary data.</text>
</comment>
<evidence type="ECO:0000313" key="4">
    <source>
        <dbReference type="Proteomes" id="UP000240708"/>
    </source>
</evidence>
<feature type="domain" description="3-keto-alpha-glucoside-1,2-lyase/3-keto-2-hydroxy-glucal hydratase" evidence="2">
    <location>
        <begin position="18"/>
        <end position="216"/>
    </location>
</feature>